<accession>A0A1H6LJE4</accession>
<sequence>MNTAPTVKKLITVTAVAATVALAGVGCTAVTAGTAMPDRDVAAVSDTACRDVDAPKVEIAAANTAEPQLRIPQPEGWTTTTDPEAAPDIRFTQTFELSEDESPHVVVVAVSEVANISAEALLDKGSADIVALLEEDGLSLDGAVEDHTVCGLPARTLSWEDTRISEDAPAGDEPAPAAALQVVAKGGGRTYHVLLMIGGEYDNPTYQRDAEAILAGFEVLPANSRI</sequence>
<gene>
    <name evidence="3" type="ORF">SAMN04489835_4838</name>
</gene>
<dbReference type="InterPro" id="IPR019674">
    <property type="entry name" value="Lipoprotein_LpqN/LpqT-like"/>
</dbReference>
<evidence type="ECO:0000313" key="4">
    <source>
        <dbReference type="Proteomes" id="UP000182915"/>
    </source>
</evidence>
<evidence type="ECO:0008006" key="5">
    <source>
        <dbReference type="Google" id="ProtNLM"/>
    </source>
</evidence>
<evidence type="ECO:0000313" key="3">
    <source>
        <dbReference type="EMBL" id="SEH84720.1"/>
    </source>
</evidence>
<dbReference type="EMBL" id="LT629971">
    <property type="protein sequence ID" value="SEH84720.1"/>
    <property type="molecule type" value="Genomic_DNA"/>
</dbReference>
<evidence type="ECO:0000256" key="2">
    <source>
        <dbReference type="SAM" id="SignalP"/>
    </source>
</evidence>
<name>A0A1H6LJE4_MYCRU</name>
<organism evidence="3 4">
    <name type="scientific">Mycolicibacterium rutilum</name>
    <name type="common">Mycobacterium rutilum</name>
    <dbReference type="NCBI Taxonomy" id="370526"/>
    <lineage>
        <taxon>Bacteria</taxon>
        <taxon>Bacillati</taxon>
        <taxon>Actinomycetota</taxon>
        <taxon>Actinomycetes</taxon>
        <taxon>Mycobacteriales</taxon>
        <taxon>Mycobacteriaceae</taxon>
        <taxon>Mycolicibacterium</taxon>
    </lineage>
</organism>
<keyword evidence="1 2" id="KW-0732">Signal</keyword>
<reference evidence="4" key="1">
    <citation type="submission" date="2016-10" db="EMBL/GenBank/DDBJ databases">
        <authorList>
            <person name="Varghese N."/>
            <person name="Submissions S."/>
        </authorList>
    </citation>
    <scope>NUCLEOTIDE SEQUENCE [LARGE SCALE GENOMIC DNA]</scope>
    <source>
        <strain evidence="4">DSM 45405</strain>
    </source>
</reference>
<feature type="chain" id="PRO_5039705041" description="Lipoprotein LpqN" evidence="2">
    <location>
        <begin position="24"/>
        <end position="226"/>
    </location>
</feature>
<feature type="signal peptide" evidence="2">
    <location>
        <begin position="1"/>
        <end position="23"/>
    </location>
</feature>
<dbReference type="Pfam" id="PF10738">
    <property type="entry name" value="Lpp-LpqN"/>
    <property type="match status" value="1"/>
</dbReference>
<evidence type="ECO:0000256" key="1">
    <source>
        <dbReference type="ARBA" id="ARBA00022729"/>
    </source>
</evidence>
<keyword evidence="4" id="KW-1185">Reference proteome</keyword>
<dbReference type="OrthoDB" id="4761628at2"/>
<dbReference type="Proteomes" id="UP000182915">
    <property type="component" value="Chromosome I"/>
</dbReference>
<dbReference type="AlphaFoldDB" id="A0A1H6LJE4"/>
<proteinExistence type="predicted"/>
<dbReference type="RefSeq" id="WP_083409333.1">
    <property type="nucleotide sequence ID" value="NZ_LT629971.1"/>
</dbReference>
<protein>
    <recommendedName>
        <fullName evidence="5">Lipoprotein LpqN</fullName>
    </recommendedName>
</protein>